<proteinExistence type="predicted"/>
<gene>
    <name evidence="2" type="ORF">E2C01_034916</name>
</gene>
<evidence type="ECO:0000313" key="2">
    <source>
        <dbReference type="EMBL" id="MPC41328.1"/>
    </source>
</evidence>
<feature type="compositionally biased region" description="Basic and acidic residues" evidence="1">
    <location>
        <begin position="258"/>
        <end position="271"/>
    </location>
</feature>
<keyword evidence="3" id="KW-1185">Reference proteome</keyword>
<feature type="region of interest" description="Disordered" evidence="1">
    <location>
        <begin position="1"/>
        <end position="59"/>
    </location>
</feature>
<dbReference type="AlphaFoldDB" id="A0A5B7F884"/>
<feature type="compositionally biased region" description="Pro residues" evidence="1">
    <location>
        <begin position="196"/>
        <end position="209"/>
    </location>
</feature>
<accession>A0A5B7F884</accession>
<reference evidence="2 3" key="1">
    <citation type="submission" date="2019-05" db="EMBL/GenBank/DDBJ databases">
        <title>Another draft genome of Portunus trituberculatus and its Hox gene families provides insights of decapod evolution.</title>
        <authorList>
            <person name="Jeong J.-H."/>
            <person name="Song I."/>
            <person name="Kim S."/>
            <person name="Choi T."/>
            <person name="Kim D."/>
            <person name="Ryu S."/>
            <person name="Kim W."/>
        </authorList>
    </citation>
    <scope>NUCLEOTIDE SEQUENCE [LARGE SCALE GENOMIC DNA]</scope>
    <source>
        <tissue evidence="2">Muscle</tissue>
    </source>
</reference>
<evidence type="ECO:0000256" key="1">
    <source>
        <dbReference type="SAM" id="MobiDB-lite"/>
    </source>
</evidence>
<feature type="region of interest" description="Disordered" evidence="1">
    <location>
        <begin position="102"/>
        <end position="289"/>
    </location>
</feature>
<sequence>MKGADTNGGSSGGGGGGNSNGNTYSRSLAEIQNHHNDSQEQLSPPPGPRSKHDEAYSVDEPYEICPYATFSMPPGTTVPPGSAGRGTLDYTLQFHTFGHQECFEGQPAPQRASAASLLGGRRRDGGGGSAAGASVGKTLPHPPPPQAPIPSIPSPPNVTLLSFPNPPLPSRSSSRGADFSFHPPDSSTESNDERSPVPPRRPQHLPPTHPQHASHRLHACTPAPPPAQGLRPSSTLDSVYSVEGAVGGPLRPPTGFSDSRELSEAECDRDPGQGGPKGRPQQHGRMSDV</sequence>
<organism evidence="2 3">
    <name type="scientific">Portunus trituberculatus</name>
    <name type="common">Swimming crab</name>
    <name type="synonym">Neptunus trituberculatus</name>
    <dbReference type="NCBI Taxonomy" id="210409"/>
    <lineage>
        <taxon>Eukaryota</taxon>
        <taxon>Metazoa</taxon>
        <taxon>Ecdysozoa</taxon>
        <taxon>Arthropoda</taxon>
        <taxon>Crustacea</taxon>
        <taxon>Multicrustacea</taxon>
        <taxon>Malacostraca</taxon>
        <taxon>Eumalacostraca</taxon>
        <taxon>Eucarida</taxon>
        <taxon>Decapoda</taxon>
        <taxon>Pleocyemata</taxon>
        <taxon>Brachyura</taxon>
        <taxon>Eubrachyura</taxon>
        <taxon>Portunoidea</taxon>
        <taxon>Portunidae</taxon>
        <taxon>Portuninae</taxon>
        <taxon>Portunus</taxon>
    </lineage>
</organism>
<feature type="compositionally biased region" description="Gly residues" evidence="1">
    <location>
        <begin position="9"/>
        <end position="19"/>
    </location>
</feature>
<evidence type="ECO:0000313" key="3">
    <source>
        <dbReference type="Proteomes" id="UP000324222"/>
    </source>
</evidence>
<dbReference type="Proteomes" id="UP000324222">
    <property type="component" value="Unassembled WGS sequence"/>
</dbReference>
<name>A0A5B7F884_PORTR</name>
<feature type="compositionally biased region" description="Low complexity" evidence="1">
    <location>
        <begin position="278"/>
        <end position="289"/>
    </location>
</feature>
<comment type="caution">
    <text evidence="2">The sequence shown here is derived from an EMBL/GenBank/DDBJ whole genome shotgun (WGS) entry which is preliminary data.</text>
</comment>
<protein>
    <submittedName>
        <fullName evidence="2">Uncharacterized protein</fullName>
    </submittedName>
</protein>
<dbReference type="EMBL" id="VSRR010005012">
    <property type="protein sequence ID" value="MPC41328.1"/>
    <property type="molecule type" value="Genomic_DNA"/>
</dbReference>
<dbReference type="OrthoDB" id="6359812at2759"/>
<feature type="compositionally biased region" description="Pro residues" evidence="1">
    <location>
        <begin position="140"/>
        <end position="156"/>
    </location>
</feature>